<protein>
    <recommendedName>
        <fullName evidence="4">DUF1311 domain-containing protein</fullName>
    </recommendedName>
</protein>
<sequence>MGKKMWYRVTVCLGHVALLGLALPSGATGIDPAGEGERMFRQQAVSCVQQGGDARQRCLEEAQLDRTIAQEDARAELENTAAARLRAARNKVEALYTLESARCERSGTGRGAACRQQASEQRNTALADLKRNADAFVSYDSLAAGIGEDSDFRRAALNCTDDRSDVRDRCVKRFLHRQAL</sequence>
<proteinExistence type="predicted"/>
<keyword evidence="1" id="KW-0732">Signal</keyword>
<name>A0ABY6DM05_9NEIS</name>
<dbReference type="Proteomes" id="UP001061302">
    <property type="component" value="Chromosome"/>
</dbReference>
<feature type="chain" id="PRO_5045150467" description="DUF1311 domain-containing protein" evidence="1">
    <location>
        <begin position="28"/>
        <end position="180"/>
    </location>
</feature>
<reference evidence="2" key="1">
    <citation type="submission" date="2022-10" db="EMBL/GenBank/DDBJ databases">
        <title>Chitiniphilus purpureus sp. nov., a novel chitin-degrading bacterium isolated from crawfish pond sediment.</title>
        <authorList>
            <person name="Li K."/>
        </authorList>
    </citation>
    <scope>NUCLEOTIDE SEQUENCE</scope>
    <source>
        <strain evidence="2">CD1</strain>
    </source>
</reference>
<evidence type="ECO:0000256" key="1">
    <source>
        <dbReference type="SAM" id="SignalP"/>
    </source>
</evidence>
<dbReference type="EMBL" id="CP106753">
    <property type="protein sequence ID" value="UXY15397.1"/>
    <property type="molecule type" value="Genomic_DNA"/>
</dbReference>
<feature type="signal peptide" evidence="1">
    <location>
        <begin position="1"/>
        <end position="27"/>
    </location>
</feature>
<accession>A0ABY6DM05</accession>
<gene>
    <name evidence="2" type="ORF">N8I74_19130</name>
</gene>
<organism evidence="2 3">
    <name type="scientific">Chitiniphilus purpureus</name>
    <dbReference type="NCBI Taxonomy" id="2981137"/>
    <lineage>
        <taxon>Bacteria</taxon>
        <taxon>Pseudomonadati</taxon>
        <taxon>Pseudomonadota</taxon>
        <taxon>Betaproteobacteria</taxon>
        <taxon>Neisseriales</taxon>
        <taxon>Chitinibacteraceae</taxon>
        <taxon>Chitiniphilus</taxon>
    </lineage>
</organism>
<evidence type="ECO:0008006" key="4">
    <source>
        <dbReference type="Google" id="ProtNLM"/>
    </source>
</evidence>
<evidence type="ECO:0000313" key="2">
    <source>
        <dbReference type="EMBL" id="UXY15397.1"/>
    </source>
</evidence>
<evidence type="ECO:0000313" key="3">
    <source>
        <dbReference type="Proteomes" id="UP001061302"/>
    </source>
</evidence>
<keyword evidence="3" id="KW-1185">Reference proteome</keyword>
<dbReference type="RefSeq" id="WP_263124804.1">
    <property type="nucleotide sequence ID" value="NZ_CP106753.1"/>
</dbReference>